<dbReference type="AlphaFoldDB" id="A0A849L0Y5"/>
<dbReference type="Pfam" id="PF00497">
    <property type="entry name" value="SBP_bac_3"/>
    <property type="match status" value="1"/>
</dbReference>
<evidence type="ECO:0000313" key="4">
    <source>
        <dbReference type="Proteomes" id="UP000572377"/>
    </source>
</evidence>
<keyword evidence="1" id="KW-0732">Signal</keyword>
<dbReference type="PANTHER" id="PTHR35936:SF17">
    <property type="entry name" value="ARGININE-BINDING EXTRACELLULAR PROTEIN ARTP"/>
    <property type="match status" value="1"/>
</dbReference>
<dbReference type="Proteomes" id="UP000572377">
    <property type="component" value="Unassembled WGS sequence"/>
</dbReference>
<dbReference type="InterPro" id="IPR001638">
    <property type="entry name" value="Solute-binding_3/MltF_N"/>
</dbReference>
<dbReference type="RefSeq" id="WP_171323286.1">
    <property type="nucleotide sequence ID" value="NZ_JABFBC010000001.1"/>
</dbReference>
<evidence type="ECO:0000259" key="2">
    <source>
        <dbReference type="SMART" id="SM00062"/>
    </source>
</evidence>
<sequence>MSAEPSLWRDLGAVGAILGLFALIGLAPPDSSLSEIRREGVLRACVPSSYGVLVTPDPDAPGFETEILQAVADRLGVRLALNLNEAIGRDFNPRAWRLTRAQCQIIAGGVIASDTTRTFIDTTPPHLETGWVVLAPGAVPASLRGQKVGVHVGVSGRDRLALSQALRTAGAGVVRMDGAGDLADALATGRVGAGVVDAMIGMELAQVHGLQIAWLQGPEARDPVAFGLWKGDLTLKRRVVDILDELERDGTMARLAARYGIRSIEARFADAGGGGA</sequence>
<proteinExistence type="predicted"/>
<gene>
    <name evidence="3" type="ORF">HMH01_05675</name>
</gene>
<dbReference type="PANTHER" id="PTHR35936">
    <property type="entry name" value="MEMBRANE-BOUND LYTIC MUREIN TRANSGLYCOSYLASE F"/>
    <property type="match status" value="1"/>
</dbReference>
<dbReference type="Gene3D" id="3.40.190.10">
    <property type="entry name" value="Periplasmic binding protein-like II"/>
    <property type="match status" value="2"/>
</dbReference>
<protein>
    <submittedName>
        <fullName evidence="3">Transporter substrate-binding domain-containing protein</fullName>
    </submittedName>
</protein>
<name>A0A849L0Y5_9RHOB</name>
<comment type="caution">
    <text evidence="3">The sequence shown here is derived from an EMBL/GenBank/DDBJ whole genome shotgun (WGS) entry which is preliminary data.</text>
</comment>
<dbReference type="EMBL" id="JABFBC010000001">
    <property type="protein sequence ID" value="NNU79924.1"/>
    <property type="molecule type" value="Genomic_DNA"/>
</dbReference>
<accession>A0A849L0Y5</accession>
<evidence type="ECO:0000313" key="3">
    <source>
        <dbReference type="EMBL" id="NNU79924.1"/>
    </source>
</evidence>
<dbReference type="SUPFAM" id="SSF53850">
    <property type="entry name" value="Periplasmic binding protein-like II"/>
    <property type="match status" value="1"/>
</dbReference>
<dbReference type="SMART" id="SM00062">
    <property type="entry name" value="PBPb"/>
    <property type="match status" value="1"/>
</dbReference>
<feature type="domain" description="Solute-binding protein family 3/N-terminal" evidence="2">
    <location>
        <begin position="41"/>
        <end position="262"/>
    </location>
</feature>
<organism evidence="3 4">
    <name type="scientific">Halovulum dunhuangense</name>
    <dbReference type="NCBI Taxonomy" id="1505036"/>
    <lineage>
        <taxon>Bacteria</taxon>
        <taxon>Pseudomonadati</taxon>
        <taxon>Pseudomonadota</taxon>
        <taxon>Alphaproteobacteria</taxon>
        <taxon>Rhodobacterales</taxon>
        <taxon>Paracoccaceae</taxon>
        <taxon>Halovulum</taxon>
    </lineage>
</organism>
<evidence type="ECO:0000256" key="1">
    <source>
        <dbReference type="ARBA" id="ARBA00022729"/>
    </source>
</evidence>
<keyword evidence="4" id="KW-1185">Reference proteome</keyword>
<reference evidence="3 4" key="1">
    <citation type="submission" date="2020-05" db="EMBL/GenBank/DDBJ databases">
        <title>Gimesia benthica sp. nov., a novel planctomycete isolated from a deep-sea water sample of the Northwest Indian Ocean.</title>
        <authorList>
            <person name="Wang J."/>
            <person name="Ruan C."/>
            <person name="Song L."/>
            <person name="Zhu Y."/>
            <person name="Li A."/>
            <person name="Zheng X."/>
            <person name="Wang L."/>
            <person name="Lu Z."/>
            <person name="Huang Y."/>
            <person name="Du W."/>
            <person name="Zhou Y."/>
            <person name="Huang L."/>
            <person name="Dai X."/>
        </authorList>
    </citation>
    <scope>NUCLEOTIDE SEQUENCE [LARGE SCALE GENOMIC DNA]</scope>
    <source>
        <strain evidence="3 4">YYQ-30</strain>
    </source>
</reference>